<dbReference type="Pfam" id="PF00155">
    <property type="entry name" value="Aminotran_1_2"/>
    <property type="match status" value="1"/>
</dbReference>
<protein>
    <submittedName>
        <fullName evidence="6">Biosynthetic Aromatic amino acid aminotransferase beta</fullName>
        <ecNumber evidence="6">2.6.1.57</ecNumber>
    </submittedName>
</protein>
<dbReference type="Gene3D" id="3.40.640.10">
    <property type="entry name" value="Type I PLP-dependent aspartate aminotransferase-like (Major domain)"/>
    <property type="match status" value="1"/>
</dbReference>
<dbReference type="InterPro" id="IPR004839">
    <property type="entry name" value="Aminotransferase_I/II_large"/>
</dbReference>
<keyword evidence="2 6" id="KW-0032">Aminotransferase</keyword>
<dbReference type="InterPro" id="IPR015422">
    <property type="entry name" value="PyrdxlP-dep_Trfase_small"/>
</dbReference>
<evidence type="ECO:0000256" key="2">
    <source>
        <dbReference type="ARBA" id="ARBA00022576"/>
    </source>
</evidence>
<dbReference type="NCBIfam" id="TIGR01141">
    <property type="entry name" value="hisC"/>
    <property type="match status" value="1"/>
</dbReference>
<dbReference type="AlphaFoldDB" id="A0A3B0ZJH4"/>
<reference evidence="6" key="1">
    <citation type="submission" date="2018-06" db="EMBL/GenBank/DDBJ databases">
        <authorList>
            <person name="Zhirakovskaya E."/>
        </authorList>
    </citation>
    <scope>NUCLEOTIDE SEQUENCE</scope>
</reference>
<dbReference type="InterPro" id="IPR001917">
    <property type="entry name" value="Aminotrans_II_pyridoxalP_BS"/>
</dbReference>
<accession>A0A3B0ZJH4</accession>
<evidence type="ECO:0000256" key="1">
    <source>
        <dbReference type="ARBA" id="ARBA00001933"/>
    </source>
</evidence>
<sequence>MTNIFQKLCVQGVAGLQPYKPGKPLSELAREFGITDAVKIASNENPLGVCAKVKQFLVENIDDLNRYPDGNGYDLKSALAKHYQMDFNQFTLGNGSNDVLELIARAFVSQYDEVIFSEHAFAVYPLVTQAIGATAVVTKATNWGNDLSNILNAITEKTKLIFIANPNNPTGTWLAEQDLSQFLEKVPDNIIVVLDEAYFEYASHVDMAIKNYPDGLQWLSKHLNLVVTRTFSKAYALAGLRVGYAMSHPDFANILNRVRQPFNVNTMALKAAEIALTDTQHLQNTIKLNVSGMAYIVSELNKMKLHYIPSAGNFISVSLGASASKIYERLLKFGIIVRSVDNYSMSGYLRFSIGNADENQRAMLGLFNSIEK</sequence>
<dbReference type="InterPro" id="IPR015421">
    <property type="entry name" value="PyrdxlP-dep_Trfase_major"/>
</dbReference>
<dbReference type="PANTHER" id="PTHR43643:SF3">
    <property type="entry name" value="HISTIDINOL-PHOSPHATE AMINOTRANSFERASE"/>
    <property type="match status" value="1"/>
</dbReference>
<dbReference type="Gene3D" id="3.90.1150.10">
    <property type="entry name" value="Aspartate Aminotransferase, domain 1"/>
    <property type="match status" value="1"/>
</dbReference>
<dbReference type="CDD" id="cd00609">
    <property type="entry name" value="AAT_like"/>
    <property type="match status" value="1"/>
</dbReference>
<dbReference type="EMBL" id="UOFS01000013">
    <property type="protein sequence ID" value="VAW93618.1"/>
    <property type="molecule type" value="Genomic_DNA"/>
</dbReference>
<name>A0A3B0ZJH4_9ZZZZ</name>
<dbReference type="GO" id="GO:0004400">
    <property type="term" value="F:histidinol-phosphate transaminase activity"/>
    <property type="evidence" value="ECO:0007669"/>
    <property type="project" value="InterPro"/>
</dbReference>
<evidence type="ECO:0000313" key="6">
    <source>
        <dbReference type="EMBL" id="VAW93618.1"/>
    </source>
</evidence>
<dbReference type="InterPro" id="IPR015424">
    <property type="entry name" value="PyrdxlP-dep_Trfase"/>
</dbReference>
<proteinExistence type="inferred from homology"/>
<keyword evidence="3 6" id="KW-0808">Transferase</keyword>
<comment type="cofactor">
    <cofactor evidence="1">
        <name>pyridoxal 5'-phosphate</name>
        <dbReference type="ChEBI" id="CHEBI:597326"/>
    </cofactor>
</comment>
<dbReference type="EC" id="2.6.1.57" evidence="6"/>
<evidence type="ECO:0000256" key="3">
    <source>
        <dbReference type="ARBA" id="ARBA00022679"/>
    </source>
</evidence>
<dbReference type="InterPro" id="IPR050106">
    <property type="entry name" value="HistidinolP_aminotransfase"/>
</dbReference>
<dbReference type="InterPro" id="IPR005861">
    <property type="entry name" value="HisP_aminotrans"/>
</dbReference>
<keyword evidence="4" id="KW-0663">Pyridoxal phosphate</keyword>
<dbReference type="HAMAP" id="MF_01023">
    <property type="entry name" value="HisC_aminotrans_2"/>
    <property type="match status" value="1"/>
</dbReference>
<dbReference type="PANTHER" id="PTHR43643">
    <property type="entry name" value="HISTIDINOL-PHOSPHATE AMINOTRANSFERASE 2"/>
    <property type="match status" value="1"/>
</dbReference>
<dbReference type="SUPFAM" id="SSF53383">
    <property type="entry name" value="PLP-dependent transferases"/>
    <property type="match status" value="1"/>
</dbReference>
<dbReference type="PROSITE" id="PS00599">
    <property type="entry name" value="AA_TRANSFER_CLASS_2"/>
    <property type="match status" value="1"/>
</dbReference>
<feature type="domain" description="Aminotransferase class I/classII large" evidence="5">
    <location>
        <begin position="36"/>
        <end position="362"/>
    </location>
</feature>
<gene>
    <name evidence="6" type="ORF">MNBD_GAMMA22-800</name>
</gene>
<dbReference type="GO" id="GO:0030170">
    <property type="term" value="F:pyridoxal phosphate binding"/>
    <property type="evidence" value="ECO:0007669"/>
    <property type="project" value="InterPro"/>
</dbReference>
<organism evidence="6">
    <name type="scientific">hydrothermal vent metagenome</name>
    <dbReference type="NCBI Taxonomy" id="652676"/>
    <lineage>
        <taxon>unclassified sequences</taxon>
        <taxon>metagenomes</taxon>
        <taxon>ecological metagenomes</taxon>
    </lineage>
</organism>
<dbReference type="GO" id="GO:0000105">
    <property type="term" value="P:L-histidine biosynthetic process"/>
    <property type="evidence" value="ECO:0007669"/>
    <property type="project" value="InterPro"/>
</dbReference>
<evidence type="ECO:0000256" key="4">
    <source>
        <dbReference type="ARBA" id="ARBA00022898"/>
    </source>
</evidence>
<evidence type="ECO:0000259" key="5">
    <source>
        <dbReference type="Pfam" id="PF00155"/>
    </source>
</evidence>